<evidence type="ECO:0000313" key="2">
    <source>
        <dbReference type="EMBL" id="MBE8726413.1"/>
    </source>
</evidence>
<protein>
    <submittedName>
        <fullName evidence="2">Uncharacterized protein</fullName>
    </submittedName>
</protein>
<comment type="caution">
    <text evidence="2">The sequence shown here is derived from an EMBL/GenBank/DDBJ whole genome shotgun (WGS) entry which is preliminary data.</text>
</comment>
<organism evidence="2 3">
    <name type="scientific">Flavobacterium hungaricum</name>
    <dbReference type="NCBI Taxonomy" id="2082725"/>
    <lineage>
        <taxon>Bacteria</taxon>
        <taxon>Pseudomonadati</taxon>
        <taxon>Bacteroidota</taxon>
        <taxon>Flavobacteriia</taxon>
        <taxon>Flavobacteriales</taxon>
        <taxon>Flavobacteriaceae</taxon>
        <taxon>Flavobacterium</taxon>
    </lineage>
</organism>
<keyword evidence="3" id="KW-1185">Reference proteome</keyword>
<dbReference type="Proteomes" id="UP000640614">
    <property type="component" value="Unassembled WGS sequence"/>
</dbReference>
<evidence type="ECO:0000256" key="1">
    <source>
        <dbReference type="SAM" id="SignalP"/>
    </source>
</evidence>
<feature type="signal peptide" evidence="1">
    <location>
        <begin position="1"/>
        <end position="19"/>
    </location>
</feature>
<name>A0ABR9TM40_9FLAO</name>
<gene>
    <name evidence="2" type="ORF">C4F50_15920</name>
</gene>
<dbReference type="RefSeq" id="WP_194139592.1">
    <property type="nucleotide sequence ID" value="NZ_PRDM01000003.1"/>
</dbReference>
<dbReference type="EMBL" id="PRDM01000003">
    <property type="protein sequence ID" value="MBE8726413.1"/>
    <property type="molecule type" value="Genomic_DNA"/>
</dbReference>
<evidence type="ECO:0000313" key="3">
    <source>
        <dbReference type="Proteomes" id="UP000640614"/>
    </source>
</evidence>
<reference evidence="2 3" key="1">
    <citation type="submission" date="2018-07" db="EMBL/GenBank/DDBJ databases">
        <title>Genome assembly of strain KB82.</title>
        <authorList>
            <person name="Kukolya J."/>
            <person name="Horvath B."/>
            <person name="Nagy I."/>
            <person name="Toth A."/>
        </authorList>
    </citation>
    <scope>NUCLEOTIDE SEQUENCE [LARGE SCALE GENOMIC DNA]</scope>
    <source>
        <strain evidence="2 3">Kb82</strain>
    </source>
</reference>
<proteinExistence type="predicted"/>
<accession>A0ABR9TM40</accession>
<feature type="chain" id="PRO_5046776401" evidence="1">
    <location>
        <begin position="20"/>
        <end position="193"/>
    </location>
</feature>
<sequence length="193" mass="22033">MQKKVLLFFWVILSFASKAQNPSFVTTIDSINAIIKANPLFYYMPEKQYDAFVKKINVTYDGVISFKDSIVPAAKSTNPKSELIADCCAQKDSRTLDILNINKWDIHFPNAYLKNENGENIGQFTGLKQADMQNMKEQFYILQSLCFNYVKKRDEAKAKAIADHYRCDLPDPKKRAAAEAAMKKADELSKNKK</sequence>
<keyword evidence="1" id="KW-0732">Signal</keyword>